<dbReference type="EMBL" id="CP000393">
    <property type="protein sequence ID" value="ABG53095.1"/>
    <property type="molecule type" value="Genomic_DNA"/>
</dbReference>
<dbReference type="KEGG" id="ter:Tery_4087"/>
<dbReference type="eggNOG" id="ENOG5032YCP">
    <property type="taxonomic scope" value="Bacteria"/>
</dbReference>
<protein>
    <submittedName>
        <fullName evidence="1">Uncharacterized protein</fullName>
    </submittedName>
</protein>
<evidence type="ECO:0000313" key="1">
    <source>
        <dbReference type="EMBL" id="ABG53095.1"/>
    </source>
</evidence>
<proteinExistence type="predicted"/>
<dbReference type="OrthoDB" id="515968at2"/>
<dbReference type="RefSeq" id="WP_011613425.1">
    <property type="nucleotide sequence ID" value="NC_008312.1"/>
</dbReference>
<name>Q10XC9_TRIEI</name>
<organism evidence="1">
    <name type="scientific">Trichodesmium erythraeum (strain IMS101)</name>
    <dbReference type="NCBI Taxonomy" id="203124"/>
    <lineage>
        <taxon>Bacteria</taxon>
        <taxon>Bacillati</taxon>
        <taxon>Cyanobacteriota</taxon>
        <taxon>Cyanophyceae</taxon>
        <taxon>Oscillatoriophycideae</taxon>
        <taxon>Oscillatoriales</taxon>
        <taxon>Microcoleaceae</taxon>
        <taxon>Trichodesmium</taxon>
    </lineage>
</organism>
<dbReference type="HOGENOM" id="CLU_2358852_0_0_3"/>
<reference evidence="1" key="1">
    <citation type="submission" date="2006-06" db="EMBL/GenBank/DDBJ databases">
        <title>Complete sequence of Trichodesmium erythraeum IMS101.</title>
        <authorList>
            <consortium name="US DOE Joint Genome Institute"/>
            <person name="Copeland A."/>
            <person name="Lucas S."/>
            <person name="Lapidus A."/>
            <person name="Barry K."/>
            <person name="Detter J.C."/>
            <person name="Glavina del Rio T."/>
            <person name="Hammon N."/>
            <person name="Israni S."/>
            <person name="Dalin E."/>
            <person name="Tice H."/>
            <person name="Pitluck S."/>
            <person name="Kiss H."/>
            <person name="Munk A.C."/>
            <person name="Brettin T."/>
            <person name="Bruce D."/>
            <person name="Han C."/>
            <person name="Tapia R."/>
            <person name="Gilna P."/>
            <person name="Schmutz J."/>
            <person name="Larimer F."/>
            <person name="Land M."/>
            <person name="Hauser L."/>
            <person name="Kyrpides N."/>
            <person name="Kim E."/>
            <person name="Richardson P."/>
        </authorList>
    </citation>
    <scope>NUCLEOTIDE SEQUENCE [LARGE SCALE GENOMIC DNA]</scope>
    <source>
        <strain evidence="1">IMS101</strain>
    </source>
</reference>
<sequence>MKSKSTLVCRHCRYYSPEGRRGGFCQKLMAGVESNWKACSLALSPFATSWENLNDTVMWNQKIDQTLEVVLPLQPTTNNFYQINNMIGVASYHQEI</sequence>
<dbReference type="AlphaFoldDB" id="Q10XC9"/>
<accession>Q10XC9</accession>
<dbReference type="STRING" id="203124.Tery_4087"/>
<gene>
    <name evidence="1" type="ordered locus">Tery_4087</name>
</gene>